<dbReference type="Pfam" id="PF08241">
    <property type="entry name" value="Methyltransf_11"/>
    <property type="match status" value="1"/>
</dbReference>
<dbReference type="PANTHER" id="PTHR44307">
    <property type="entry name" value="PHOSPHOETHANOLAMINE METHYLTRANSFERASE"/>
    <property type="match status" value="1"/>
</dbReference>
<evidence type="ECO:0000256" key="3">
    <source>
        <dbReference type="ARBA" id="ARBA00022679"/>
    </source>
</evidence>
<dbReference type="Proteomes" id="UP001232063">
    <property type="component" value="Unassembled WGS sequence"/>
</dbReference>
<organism evidence="6 7">
    <name type="scientific">Xanthocytophaga agilis</name>
    <dbReference type="NCBI Taxonomy" id="3048010"/>
    <lineage>
        <taxon>Bacteria</taxon>
        <taxon>Pseudomonadati</taxon>
        <taxon>Bacteroidota</taxon>
        <taxon>Cytophagia</taxon>
        <taxon>Cytophagales</taxon>
        <taxon>Rhodocytophagaceae</taxon>
        <taxon>Xanthocytophaga</taxon>
    </lineage>
</organism>
<protein>
    <submittedName>
        <fullName evidence="6">Class I SAM-dependent methyltransferase</fullName>
        <ecNumber evidence="6">2.1.-.-</ecNumber>
    </submittedName>
</protein>
<evidence type="ECO:0000256" key="2">
    <source>
        <dbReference type="ARBA" id="ARBA00022603"/>
    </source>
</evidence>
<dbReference type="AlphaFoldDB" id="A0AAE3RAL6"/>
<gene>
    <name evidence="6" type="ORF">QNI22_36770</name>
</gene>
<keyword evidence="7" id="KW-1185">Reference proteome</keyword>
<dbReference type="GO" id="GO:0032259">
    <property type="term" value="P:methylation"/>
    <property type="evidence" value="ECO:0007669"/>
    <property type="project" value="UniProtKB-KW"/>
</dbReference>
<dbReference type="EMBL" id="JASJOU010000021">
    <property type="protein sequence ID" value="MDJ1506270.1"/>
    <property type="molecule type" value="Genomic_DNA"/>
</dbReference>
<keyword evidence="2 6" id="KW-0489">Methyltransferase</keyword>
<evidence type="ECO:0000313" key="6">
    <source>
        <dbReference type="EMBL" id="MDJ1506270.1"/>
    </source>
</evidence>
<evidence type="ECO:0000313" key="7">
    <source>
        <dbReference type="Proteomes" id="UP001232063"/>
    </source>
</evidence>
<comment type="pathway">
    <text evidence="1">Lipid metabolism.</text>
</comment>
<dbReference type="EC" id="2.1.-.-" evidence="6"/>
<dbReference type="SUPFAM" id="SSF53335">
    <property type="entry name" value="S-adenosyl-L-methionine-dependent methyltransferases"/>
    <property type="match status" value="1"/>
</dbReference>
<comment type="caution">
    <text evidence="6">The sequence shown here is derived from an EMBL/GenBank/DDBJ whole genome shotgun (WGS) entry which is preliminary data.</text>
</comment>
<proteinExistence type="predicted"/>
<dbReference type="PANTHER" id="PTHR44307:SF2">
    <property type="entry name" value="PHOSPHOETHANOLAMINE METHYLTRANSFERASE ISOFORM X1"/>
    <property type="match status" value="1"/>
</dbReference>
<dbReference type="Gene3D" id="3.40.50.150">
    <property type="entry name" value="Vaccinia Virus protein VP39"/>
    <property type="match status" value="1"/>
</dbReference>
<evidence type="ECO:0000259" key="5">
    <source>
        <dbReference type="Pfam" id="PF08241"/>
    </source>
</evidence>
<dbReference type="InterPro" id="IPR029063">
    <property type="entry name" value="SAM-dependent_MTases_sf"/>
</dbReference>
<sequence>MSKKSIRKTFLPILEFMEVKPGMRFADVGAGSGTFTVMMASLMDSATVYIQDIDRQVLNEENVEKMVDFYSQQGSENLRDKVQFHLIIGDTIHSNLPDSTLDLIYTNATIHVFNQPDAMFQDLHKKLKHGGRIFIRDSFKNDHGAGEFCSDPTCAKPLLSIADFLSLMQKNGFKLLKQSSDMSGYPVFGFTQSD</sequence>
<reference evidence="6" key="1">
    <citation type="submission" date="2023-05" db="EMBL/GenBank/DDBJ databases">
        <authorList>
            <person name="Zhang X."/>
        </authorList>
    </citation>
    <scope>NUCLEOTIDE SEQUENCE</scope>
    <source>
        <strain evidence="6">BD1B2-1</strain>
    </source>
</reference>
<keyword evidence="3 6" id="KW-0808">Transferase</keyword>
<dbReference type="RefSeq" id="WP_314519114.1">
    <property type="nucleotide sequence ID" value="NZ_JASJOU010000021.1"/>
</dbReference>
<dbReference type="CDD" id="cd02440">
    <property type="entry name" value="AdoMet_MTases"/>
    <property type="match status" value="1"/>
</dbReference>
<feature type="domain" description="Methyltransferase type 11" evidence="5">
    <location>
        <begin position="27"/>
        <end position="135"/>
    </location>
</feature>
<comment type="pathway">
    <text evidence="4">Phospholipid metabolism.</text>
</comment>
<evidence type="ECO:0000256" key="1">
    <source>
        <dbReference type="ARBA" id="ARBA00005189"/>
    </source>
</evidence>
<evidence type="ECO:0000256" key="4">
    <source>
        <dbReference type="ARBA" id="ARBA00025707"/>
    </source>
</evidence>
<dbReference type="GO" id="GO:0008168">
    <property type="term" value="F:methyltransferase activity"/>
    <property type="evidence" value="ECO:0007669"/>
    <property type="project" value="UniProtKB-KW"/>
</dbReference>
<name>A0AAE3RAL6_9BACT</name>
<dbReference type="InterPro" id="IPR013216">
    <property type="entry name" value="Methyltransf_11"/>
</dbReference>
<accession>A0AAE3RAL6</accession>